<proteinExistence type="predicted"/>
<reference evidence="1 2" key="1">
    <citation type="submission" date="2019-06" db="EMBL/GenBank/DDBJ databases">
        <title>Echinicola alkalisoli sp. nov. isolated from saline soil.</title>
        <authorList>
            <person name="Sun J.-Q."/>
            <person name="Xu L."/>
        </authorList>
    </citation>
    <scope>NUCLEOTIDE SEQUENCE [LARGE SCALE GENOMIC DNA]</scope>
    <source>
        <strain evidence="1 2">LN3S3</strain>
    </source>
</reference>
<dbReference type="OrthoDB" id="9791543at2"/>
<evidence type="ECO:0000313" key="1">
    <source>
        <dbReference type="EMBL" id="QDH80829.1"/>
    </source>
</evidence>
<keyword evidence="2" id="KW-1185">Reference proteome</keyword>
<dbReference type="KEGG" id="echi:FKX85_17980"/>
<protein>
    <submittedName>
        <fullName evidence="1">Uncharacterized protein</fullName>
    </submittedName>
</protein>
<name>A0A514CLY3_9BACT</name>
<dbReference type="AlphaFoldDB" id="A0A514CLY3"/>
<dbReference type="Proteomes" id="UP000316614">
    <property type="component" value="Chromosome"/>
</dbReference>
<sequence>MALPILLVIGGCNEAEKSTYSRTLPPESIDIFDYDKHFLRIYESLMSSEFQDMMAHNMAFRELEQKTDIAIKNGQSFAYETNFHSTLLAEHF</sequence>
<evidence type="ECO:0000313" key="2">
    <source>
        <dbReference type="Proteomes" id="UP000316614"/>
    </source>
</evidence>
<dbReference type="RefSeq" id="WP_141616050.1">
    <property type="nucleotide sequence ID" value="NZ_CP041253.1"/>
</dbReference>
<gene>
    <name evidence="1" type="ORF">FKX85_17980</name>
</gene>
<accession>A0A514CLY3</accession>
<organism evidence="1 2">
    <name type="scientific">Echinicola soli</name>
    <dbReference type="NCBI Taxonomy" id="2591634"/>
    <lineage>
        <taxon>Bacteria</taxon>
        <taxon>Pseudomonadati</taxon>
        <taxon>Bacteroidota</taxon>
        <taxon>Cytophagia</taxon>
        <taxon>Cytophagales</taxon>
        <taxon>Cyclobacteriaceae</taxon>
        <taxon>Echinicola</taxon>
    </lineage>
</organism>
<dbReference type="EMBL" id="CP041253">
    <property type="protein sequence ID" value="QDH80829.1"/>
    <property type="molecule type" value="Genomic_DNA"/>
</dbReference>